<reference evidence="8" key="2">
    <citation type="submission" date="2020-10" db="EMBL/GenBank/DDBJ databases">
        <authorList>
            <person name="Cooper E.A."/>
            <person name="Brenton Z.W."/>
            <person name="Flinn B.S."/>
            <person name="Jenkins J."/>
            <person name="Shu S."/>
            <person name="Flowers D."/>
            <person name="Luo F."/>
            <person name="Wang Y."/>
            <person name="Xia P."/>
            <person name="Barry K."/>
            <person name="Daum C."/>
            <person name="Lipzen A."/>
            <person name="Yoshinaga Y."/>
            <person name="Schmutz J."/>
            <person name="Saski C."/>
            <person name="Vermerris W."/>
            <person name="Kresovich S."/>
        </authorList>
    </citation>
    <scope>NUCLEOTIDE SEQUENCE</scope>
</reference>
<organism evidence="8 9">
    <name type="scientific">Sorghum bicolor</name>
    <name type="common">Sorghum</name>
    <name type="synonym">Sorghum vulgare</name>
    <dbReference type="NCBI Taxonomy" id="4558"/>
    <lineage>
        <taxon>Eukaryota</taxon>
        <taxon>Viridiplantae</taxon>
        <taxon>Streptophyta</taxon>
        <taxon>Embryophyta</taxon>
        <taxon>Tracheophyta</taxon>
        <taxon>Spermatophyta</taxon>
        <taxon>Magnoliopsida</taxon>
        <taxon>Liliopsida</taxon>
        <taxon>Poales</taxon>
        <taxon>Poaceae</taxon>
        <taxon>PACMAD clade</taxon>
        <taxon>Panicoideae</taxon>
        <taxon>Andropogonodae</taxon>
        <taxon>Andropogoneae</taxon>
        <taxon>Sorghinae</taxon>
        <taxon>Sorghum</taxon>
    </lineage>
</organism>
<feature type="transmembrane region" description="Helical" evidence="6">
    <location>
        <begin position="286"/>
        <end position="309"/>
    </location>
</feature>
<dbReference type="Proteomes" id="UP000807115">
    <property type="component" value="Chromosome 6"/>
</dbReference>
<dbReference type="GO" id="GO:0022857">
    <property type="term" value="F:transmembrane transporter activity"/>
    <property type="evidence" value="ECO:0007669"/>
    <property type="project" value="InterPro"/>
</dbReference>
<dbReference type="EMBL" id="CM027685">
    <property type="protein sequence ID" value="KAG0525821.1"/>
    <property type="molecule type" value="Genomic_DNA"/>
</dbReference>
<gene>
    <name evidence="8" type="ORF">BDA96_06G090400</name>
</gene>
<dbReference type="Pfam" id="PF00892">
    <property type="entry name" value="EamA"/>
    <property type="match status" value="1"/>
</dbReference>
<evidence type="ECO:0000313" key="8">
    <source>
        <dbReference type="EMBL" id="KAG0525821.1"/>
    </source>
</evidence>
<evidence type="ECO:0000259" key="7">
    <source>
        <dbReference type="Pfam" id="PF00892"/>
    </source>
</evidence>
<dbReference type="InterPro" id="IPR000620">
    <property type="entry name" value="EamA_dom"/>
</dbReference>
<comment type="caution">
    <text evidence="8">The sequence shown here is derived from an EMBL/GenBank/DDBJ whole genome shotgun (WGS) entry which is preliminary data.</text>
</comment>
<feature type="transmembrane region" description="Helical" evidence="6">
    <location>
        <begin position="7"/>
        <end position="24"/>
    </location>
</feature>
<feature type="transmembrane region" description="Helical" evidence="6">
    <location>
        <begin position="140"/>
        <end position="161"/>
    </location>
</feature>
<dbReference type="InterPro" id="IPR037185">
    <property type="entry name" value="EmrE-like"/>
</dbReference>
<dbReference type="SUPFAM" id="SSF103481">
    <property type="entry name" value="Multidrug resistance efflux transporter EmrE"/>
    <property type="match status" value="1"/>
</dbReference>
<evidence type="ECO:0000256" key="6">
    <source>
        <dbReference type="RuleBase" id="RU363077"/>
    </source>
</evidence>
<feature type="transmembrane region" description="Helical" evidence="6">
    <location>
        <begin position="245"/>
        <end position="266"/>
    </location>
</feature>
<feature type="transmembrane region" description="Helical" evidence="6">
    <location>
        <begin position="64"/>
        <end position="82"/>
    </location>
</feature>
<feature type="domain" description="EamA" evidence="7">
    <location>
        <begin position="7"/>
        <end position="158"/>
    </location>
</feature>
<comment type="subcellular location">
    <subcellularLocation>
        <location evidence="1 6">Membrane</location>
        <topology evidence="1 6">Multi-pass membrane protein</topology>
    </subcellularLocation>
</comment>
<keyword evidence="5 6" id="KW-0472">Membrane</keyword>
<reference evidence="8" key="1">
    <citation type="journal article" date="2019" name="BMC Genomics">
        <title>A new reference genome for Sorghum bicolor reveals high levels of sequence similarity between sweet and grain genotypes: implications for the genetics of sugar metabolism.</title>
        <authorList>
            <person name="Cooper E.A."/>
            <person name="Brenton Z.W."/>
            <person name="Flinn B.S."/>
            <person name="Jenkins J."/>
            <person name="Shu S."/>
            <person name="Flowers D."/>
            <person name="Luo F."/>
            <person name="Wang Y."/>
            <person name="Xia P."/>
            <person name="Barry K."/>
            <person name="Daum C."/>
            <person name="Lipzen A."/>
            <person name="Yoshinaga Y."/>
            <person name="Schmutz J."/>
            <person name="Saski C."/>
            <person name="Vermerris W."/>
            <person name="Kresovich S."/>
        </authorList>
    </citation>
    <scope>NUCLEOTIDE SEQUENCE</scope>
</reference>
<proteinExistence type="inferred from homology"/>
<dbReference type="InterPro" id="IPR030184">
    <property type="entry name" value="WAT1-related"/>
</dbReference>
<evidence type="ECO:0000256" key="3">
    <source>
        <dbReference type="ARBA" id="ARBA00022692"/>
    </source>
</evidence>
<comment type="similarity">
    <text evidence="2 6">Belongs to the drug/metabolite transporter (DMT) superfamily. Plant drug/metabolite exporter (P-DME) (TC 2.A.7.4) family.</text>
</comment>
<feature type="transmembrane region" description="Helical" evidence="6">
    <location>
        <begin position="213"/>
        <end position="233"/>
    </location>
</feature>
<sequence>MDDGTKPYIVAIIVRVIFAGMFVINKAAIDHGLNSFVFIFYRQIAASLLMLPIAVLLERRNARSMSSALLFKIFVCALIGYLKEEFEIELLLDCGTLYNVSLKLTSATVVAASTNSIPVITFCLALLLRMEELKLRSPSGIAKLTGVALCLAGVLVIALYAGELLSAVNHHHAFVAAPTHAASATAPKTLMGATWIKGTFMAAAVLKEFPNKMLVMVTQCLFSMVQSFLAAVVAERDFSMWKLHLDIGLLAIFYSGFVVAGVNYYLQAWCMEMRGPVFLTAWTPLSFVLTMLCSSFFLGEMVHLGSMLWGKSRETKTLQCNIETTTVDDGAQDGVHRELEGHKENKGREEQEKVELETCVHQQV</sequence>
<dbReference type="PANTHER" id="PTHR31218">
    <property type="entry name" value="WAT1-RELATED PROTEIN"/>
    <property type="match status" value="1"/>
</dbReference>
<dbReference type="AlphaFoldDB" id="A0A921UCT2"/>
<evidence type="ECO:0000256" key="4">
    <source>
        <dbReference type="ARBA" id="ARBA00022989"/>
    </source>
</evidence>
<evidence type="ECO:0000256" key="2">
    <source>
        <dbReference type="ARBA" id="ARBA00007635"/>
    </source>
</evidence>
<evidence type="ECO:0000256" key="5">
    <source>
        <dbReference type="ARBA" id="ARBA00023136"/>
    </source>
</evidence>
<feature type="transmembrane region" description="Helical" evidence="6">
    <location>
        <begin position="36"/>
        <end position="57"/>
    </location>
</feature>
<name>A0A921UCT2_SORBI</name>
<keyword evidence="4 6" id="KW-1133">Transmembrane helix</keyword>
<feature type="transmembrane region" description="Helical" evidence="6">
    <location>
        <begin position="102"/>
        <end position="128"/>
    </location>
</feature>
<protein>
    <recommendedName>
        <fullName evidence="6">WAT1-related protein</fullName>
    </recommendedName>
</protein>
<evidence type="ECO:0000256" key="1">
    <source>
        <dbReference type="ARBA" id="ARBA00004141"/>
    </source>
</evidence>
<keyword evidence="3 6" id="KW-0812">Transmembrane</keyword>
<evidence type="ECO:0000313" key="9">
    <source>
        <dbReference type="Proteomes" id="UP000807115"/>
    </source>
</evidence>
<accession>A0A921UCT2</accession>
<dbReference type="GO" id="GO:0016020">
    <property type="term" value="C:membrane"/>
    <property type="evidence" value="ECO:0007669"/>
    <property type="project" value="UniProtKB-SubCell"/>
</dbReference>